<feature type="domain" description="NAD-dependent epimerase/dehydratase" evidence="12">
    <location>
        <begin position="1"/>
        <end position="101"/>
    </location>
</feature>
<comment type="similarity">
    <text evidence="4">Belongs to the NAD(P)-dependent epimerase/dehydratase family.</text>
</comment>
<dbReference type="GO" id="GO:0005829">
    <property type="term" value="C:cytosol"/>
    <property type="evidence" value="ECO:0007669"/>
    <property type="project" value="TreeGrafter"/>
</dbReference>
<dbReference type="AlphaFoldDB" id="A0A377DWJ7"/>
<sequence>MVEQILTDLQKAQPDWSIALLRYFNPVGAHPSGDMGEDPQGIPNNLMPYIAQVAVGRRDSLAIFGNDYPTEDGTGVRDYIHVMDLADGHVVAMEKTGETSQAYTSTTSALA</sequence>
<evidence type="ECO:0000256" key="8">
    <source>
        <dbReference type="ARBA" id="ARBA00023144"/>
    </source>
</evidence>
<evidence type="ECO:0000313" key="13">
    <source>
        <dbReference type="EMBL" id="STM39982.1"/>
    </source>
</evidence>
<dbReference type="EMBL" id="UGFG01000001">
    <property type="protein sequence ID" value="STM39982.1"/>
    <property type="molecule type" value="Genomic_DNA"/>
</dbReference>
<organism evidence="13 14">
    <name type="scientific">Escherichia coli</name>
    <dbReference type="NCBI Taxonomy" id="562"/>
    <lineage>
        <taxon>Bacteria</taxon>
        <taxon>Pseudomonadati</taxon>
        <taxon>Pseudomonadota</taxon>
        <taxon>Gammaproteobacteria</taxon>
        <taxon>Enterobacterales</taxon>
        <taxon>Enterobacteriaceae</taxon>
        <taxon>Escherichia</taxon>
    </lineage>
</organism>
<proteinExistence type="inferred from homology"/>
<keyword evidence="8" id="KW-0299">Galactose metabolism</keyword>
<dbReference type="SUPFAM" id="SSF51735">
    <property type="entry name" value="NAD(P)-binding Rossmann-fold domains"/>
    <property type="match status" value="1"/>
</dbReference>
<evidence type="ECO:0000256" key="3">
    <source>
        <dbReference type="ARBA" id="ARBA00004947"/>
    </source>
</evidence>
<comment type="pathway">
    <text evidence="3">Carbohydrate metabolism; galactose metabolism.</text>
</comment>
<evidence type="ECO:0000256" key="5">
    <source>
        <dbReference type="ARBA" id="ARBA00013189"/>
    </source>
</evidence>
<evidence type="ECO:0000256" key="6">
    <source>
        <dbReference type="ARBA" id="ARBA00018569"/>
    </source>
</evidence>
<dbReference type="Gene3D" id="3.90.25.10">
    <property type="entry name" value="UDP-galactose 4-epimerase, domain 1"/>
    <property type="match status" value="1"/>
</dbReference>
<dbReference type="EC" id="5.1.3.2" evidence="5"/>
<evidence type="ECO:0000256" key="4">
    <source>
        <dbReference type="ARBA" id="ARBA00007637"/>
    </source>
</evidence>
<keyword evidence="8" id="KW-0119">Carbohydrate metabolism</keyword>
<name>A0A377DWJ7_ECOLX</name>
<evidence type="ECO:0000259" key="12">
    <source>
        <dbReference type="Pfam" id="PF01370"/>
    </source>
</evidence>
<comment type="cofactor">
    <cofactor evidence="2">
        <name>NAD(+)</name>
        <dbReference type="ChEBI" id="CHEBI:57540"/>
    </cofactor>
</comment>
<reference evidence="13 14" key="1">
    <citation type="submission" date="2018-06" db="EMBL/GenBank/DDBJ databases">
        <authorList>
            <consortium name="Pathogen Informatics"/>
            <person name="Doyle S."/>
        </authorList>
    </citation>
    <scope>NUCLEOTIDE SEQUENCE [LARGE SCALE GENOMIC DNA]</scope>
    <source>
        <strain evidence="13 14">NCTC8500</strain>
    </source>
</reference>
<dbReference type="InterPro" id="IPR036291">
    <property type="entry name" value="NAD(P)-bd_dom_sf"/>
</dbReference>
<evidence type="ECO:0000256" key="2">
    <source>
        <dbReference type="ARBA" id="ARBA00001911"/>
    </source>
</evidence>
<evidence type="ECO:0000256" key="7">
    <source>
        <dbReference type="ARBA" id="ARBA00023027"/>
    </source>
</evidence>
<dbReference type="Gene3D" id="3.40.50.720">
    <property type="entry name" value="NAD(P)-binding Rossmann-like Domain"/>
    <property type="match status" value="1"/>
</dbReference>
<dbReference type="PANTHER" id="PTHR43725:SF47">
    <property type="entry name" value="UDP-GLUCOSE 4-EPIMERASE"/>
    <property type="match status" value="1"/>
</dbReference>
<dbReference type="PANTHER" id="PTHR43725">
    <property type="entry name" value="UDP-GLUCOSE 4-EPIMERASE"/>
    <property type="match status" value="1"/>
</dbReference>
<dbReference type="Proteomes" id="UP000254429">
    <property type="component" value="Unassembled WGS sequence"/>
</dbReference>
<keyword evidence="9 13" id="KW-0413">Isomerase</keyword>
<evidence type="ECO:0000256" key="1">
    <source>
        <dbReference type="ARBA" id="ARBA00000083"/>
    </source>
</evidence>
<dbReference type="GO" id="GO:0006012">
    <property type="term" value="P:galactose metabolic process"/>
    <property type="evidence" value="ECO:0007669"/>
    <property type="project" value="UniProtKB-KW"/>
</dbReference>
<dbReference type="Pfam" id="PF01370">
    <property type="entry name" value="Epimerase"/>
    <property type="match status" value="1"/>
</dbReference>
<accession>A0A377DWJ7</accession>
<evidence type="ECO:0000256" key="11">
    <source>
        <dbReference type="ARBA" id="ARBA00033067"/>
    </source>
</evidence>
<protein>
    <recommendedName>
        <fullName evidence="6">UDP-glucose 4-epimerase</fullName>
        <ecNumber evidence="5">5.1.3.2</ecNumber>
    </recommendedName>
    <alternativeName>
        <fullName evidence="11">Galactowaldenase</fullName>
    </alternativeName>
    <alternativeName>
        <fullName evidence="10">UDP-galactose 4-epimerase</fullName>
    </alternativeName>
</protein>
<evidence type="ECO:0000256" key="10">
    <source>
        <dbReference type="ARBA" id="ARBA00031367"/>
    </source>
</evidence>
<keyword evidence="7" id="KW-0520">NAD</keyword>
<evidence type="ECO:0000313" key="14">
    <source>
        <dbReference type="Proteomes" id="UP000254429"/>
    </source>
</evidence>
<dbReference type="InterPro" id="IPR001509">
    <property type="entry name" value="Epimerase_deHydtase"/>
</dbReference>
<gene>
    <name evidence="13" type="primary">galE_3</name>
    <name evidence="13" type="ORF">NCTC8500_03809</name>
</gene>
<evidence type="ECO:0000256" key="9">
    <source>
        <dbReference type="ARBA" id="ARBA00023235"/>
    </source>
</evidence>
<comment type="catalytic activity">
    <reaction evidence="1">
        <text>UDP-alpha-D-glucose = UDP-alpha-D-galactose</text>
        <dbReference type="Rhea" id="RHEA:22168"/>
        <dbReference type="ChEBI" id="CHEBI:58885"/>
        <dbReference type="ChEBI" id="CHEBI:66914"/>
        <dbReference type="EC" id="5.1.3.2"/>
    </reaction>
</comment>
<dbReference type="GO" id="GO:0003978">
    <property type="term" value="F:UDP-glucose 4-epimerase activity"/>
    <property type="evidence" value="ECO:0007669"/>
    <property type="project" value="UniProtKB-EC"/>
</dbReference>